<keyword evidence="2" id="KW-0677">Repeat</keyword>
<protein>
    <recommendedName>
        <fullName evidence="5">CBM10 domain-containing protein</fullName>
    </recommendedName>
</protein>
<dbReference type="EMBL" id="MCOG01000039">
    <property type="protein sequence ID" value="ORY72483.1"/>
    <property type="molecule type" value="Genomic_DNA"/>
</dbReference>
<keyword evidence="7" id="KW-1185">Reference proteome</keyword>
<feature type="chain" id="PRO_5012260109" description="CBM10 domain-containing protein" evidence="4">
    <location>
        <begin position="22"/>
        <end position="188"/>
    </location>
</feature>
<feature type="signal peptide" evidence="4">
    <location>
        <begin position="1"/>
        <end position="21"/>
    </location>
</feature>
<accession>A0A1Y2ELP8</accession>
<dbReference type="InterPro" id="IPR009034">
    <property type="entry name" value="Dockerin_dom_fun_sf"/>
</dbReference>
<evidence type="ECO:0000256" key="4">
    <source>
        <dbReference type="SAM" id="SignalP"/>
    </source>
</evidence>
<organism evidence="6 7">
    <name type="scientific">Neocallimastix californiae</name>
    <dbReference type="NCBI Taxonomy" id="1754190"/>
    <lineage>
        <taxon>Eukaryota</taxon>
        <taxon>Fungi</taxon>
        <taxon>Fungi incertae sedis</taxon>
        <taxon>Chytridiomycota</taxon>
        <taxon>Chytridiomycota incertae sedis</taxon>
        <taxon>Neocallimastigomycetes</taxon>
        <taxon>Neocallimastigales</taxon>
        <taxon>Neocallimastigaceae</taxon>
        <taxon>Neocallimastix</taxon>
    </lineage>
</organism>
<dbReference type="SUPFAM" id="SSF64571">
    <property type="entry name" value="Cellulose docking domain, dockering"/>
    <property type="match status" value="1"/>
</dbReference>
<dbReference type="Proteomes" id="UP000193920">
    <property type="component" value="Unassembled WGS sequence"/>
</dbReference>
<dbReference type="Pfam" id="PF02013">
    <property type="entry name" value="CBM_10"/>
    <property type="match status" value="1"/>
</dbReference>
<dbReference type="InterPro" id="IPR002883">
    <property type="entry name" value="CBM10/Dockerin_dom"/>
</dbReference>
<evidence type="ECO:0000313" key="7">
    <source>
        <dbReference type="Proteomes" id="UP000193920"/>
    </source>
</evidence>
<dbReference type="Gene3D" id="3.90.1220.10">
    <property type="entry name" value="Cellulose docking domain, dockering"/>
    <property type="match status" value="1"/>
</dbReference>
<reference evidence="6 7" key="1">
    <citation type="submission" date="2016-08" db="EMBL/GenBank/DDBJ databases">
        <title>A Parts List for Fungal Cellulosomes Revealed by Comparative Genomics.</title>
        <authorList>
            <consortium name="DOE Joint Genome Institute"/>
            <person name="Haitjema C.H."/>
            <person name="Gilmore S.P."/>
            <person name="Henske J.K."/>
            <person name="Solomon K.V."/>
            <person name="De Groot R."/>
            <person name="Kuo A."/>
            <person name="Mondo S.J."/>
            <person name="Salamov A.A."/>
            <person name="Labutti K."/>
            <person name="Zhao Z."/>
            <person name="Chiniquy J."/>
            <person name="Barry K."/>
            <person name="Brewer H.M."/>
            <person name="Purvine S.O."/>
            <person name="Wright A.T."/>
            <person name="Boxma B."/>
            <person name="Van Alen T."/>
            <person name="Hackstein J.H."/>
            <person name="Baker S.E."/>
            <person name="Grigoriev I.V."/>
            <person name="O'Malley M.A."/>
        </authorList>
    </citation>
    <scope>NUCLEOTIDE SEQUENCE [LARGE SCALE GENOMIC DNA]</scope>
    <source>
        <strain evidence="6 7">G1</strain>
    </source>
</reference>
<evidence type="ECO:0000313" key="6">
    <source>
        <dbReference type="EMBL" id="ORY72483.1"/>
    </source>
</evidence>
<proteinExistence type="predicted"/>
<keyword evidence="1 4" id="KW-0732">Signal</keyword>
<comment type="caution">
    <text evidence="6">The sequence shown here is derived from an EMBL/GenBank/DDBJ whole genome shotgun (WGS) entry which is preliminary data.</text>
</comment>
<evidence type="ECO:0000259" key="5">
    <source>
        <dbReference type="PROSITE" id="PS51763"/>
    </source>
</evidence>
<gene>
    <name evidence="6" type="ORF">LY90DRAFT_699960</name>
</gene>
<evidence type="ECO:0000256" key="1">
    <source>
        <dbReference type="ARBA" id="ARBA00022729"/>
    </source>
</evidence>
<evidence type="ECO:0000256" key="3">
    <source>
        <dbReference type="ARBA" id="ARBA00022801"/>
    </source>
</evidence>
<keyword evidence="3" id="KW-0378">Hydrolase</keyword>
<name>A0A1Y2ELP8_9FUNG</name>
<feature type="domain" description="CBM10" evidence="5">
    <location>
        <begin position="139"/>
        <end position="178"/>
    </location>
</feature>
<evidence type="ECO:0000256" key="2">
    <source>
        <dbReference type="ARBA" id="ARBA00022737"/>
    </source>
</evidence>
<dbReference type="PROSITE" id="PS51763">
    <property type="entry name" value="CBM10"/>
    <property type="match status" value="1"/>
</dbReference>
<dbReference type="AlphaFoldDB" id="A0A1Y2ELP8"/>
<dbReference type="GO" id="GO:0016787">
    <property type="term" value="F:hydrolase activity"/>
    <property type="evidence" value="ECO:0007669"/>
    <property type="project" value="UniProtKB-KW"/>
</dbReference>
<sequence length="188" mass="22102">MKSIIFSLLFSIIILFSLCVAQPIDSKTYEGVYNIIIKNNYEDSNEKVVDYMYNLVNKIVNSNIKQFNDQENIEQFGKAHQNNSQKSYIYKINEYKKDMWFKAYLNEYTANIVRADKFVVNCEPDARLNDPNSKKVEYKCRAQVKGFPCCKPNTEIFSVDADGYWGYNEETGEWCGISPYFENKYTYM</sequence>